<proteinExistence type="predicted"/>
<dbReference type="GeneID" id="39581471"/>
<evidence type="ECO:0000313" key="3">
    <source>
        <dbReference type="Proteomes" id="UP000272025"/>
    </source>
</evidence>
<evidence type="ECO:0000256" key="1">
    <source>
        <dbReference type="SAM" id="MobiDB-lite"/>
    </source>
</evidence>
<dbReference type="Gene3D" id="3.90.1410.10">
    <property type="entry name" value="set domain protein methyltransferase, domain 1"/>
    <property type="match status" value="1"/>
</dbReference>
<accession>A0A3N2PT11</accession>
<feature type="compositionally biased region" description="Low complexity" evidence="1">
    <location>
        <begin position="210"/>
        <end position="226"/>
    </location>
</feature>
<dbReference type="InterPro" id="IPR046341">
    <property type="entry name" value="SET_dom_sf"/>
</dbReference>
<dbReference type="RefSeq" id="XP_028465469.1">
    <property type="nucleotide sequence ID" value="XM_028612993.1"/>
</dbReference>
<protein>
    <submittedName>
        <fullName evidence="2">SET domain-containing protein</fullName>
    </submittedName>
</protein>
<dbReference type="EMBL" id="ML119057">
    <property type="protein sequence ID" value="ROT37663.1"/>
    <property type="molecule type" value="Genomic_DNA"/>
</dbReference>
<dbReference type="STRING" id="1314773.A0A3N2PT11"/>
<dbReference type="GO" id="GO:0016279">
    <property type="term" value="F:protein-lysine N-methyltransferase activity"/>
    <property type="evidence" value="ECO:0007669"/>
    <property type="project" value="UniProtKB-ARBA"/>
</dbReference>
<keyword evidence="3" id="KW-1185">Reference proteome</keyword>
<evidence type="ECO:0000313" key="2">
    <source>
        <dbReference type="EMBL" id="ROT37663.1"/>
    </source>
</evidence>
<feature type="region of interest" description="Disordered" evidence="1">
    <location>
        <begin position="207"/>
        <end position="226"/>
    </location>
</feature>
<gene>
    <name evidence="2" type="ORF">SODALDRAFT_340844</name>
</gene>
<dbReference type="AlphaFoldDB" id="A0A3N2PT11"/>
<sequence length="409" mass="45647">MEAIYDLLDWAKTQNIVLHGIAPHAFPGRGIGLISTKTIQEGDTILEVPISAIKTLDTVPAALRDALPAPPDTTVHALLALDLALDASTYPAPWRAVLPSREDISTLPLTWDQRLQKYLPGAARELLEKQQAKFAKDLATCRAAFPDLDPDTYRHAWLLVNSRTFYHVSPRTEGLPKEDHLSLQPVADLFNHASQGCSVKHPFHNKRNGPTTHAPAQPHTTGNYTITANTTYPRGVEVPIRYGCHNNDFLLVEYGFILPGATNEWDETSLDDLLGPRLGRSPSRRNALQHHDFWGGYVLDAQDVCFRTQVAVRSLLRTEAEWLRFALNAVDSEAAQRAVSRKLRSLLELYNSDIEDTIEAVRELDLQDGVGTASQKETQKEILIARWEQVQAMVRATIARYDENHGAGY</sequence>
<dbReference type="SUPFAM" id="SSF82199">
    <property type="entry name" value="SET domain"/>
    <property type="match status" value="1"/>
</dbReference>
<dbReference type="InterPro" id="IPR050600">
    <property type="entry name" value="SETD3_SETD6_MTase"/>
</dbReference>
<dbReference type="PANTHER" id="PTHR13271">
    <property type="entry name" value="UNCHARACTERIZED PUTATIVE METHYLTRANSFERASE"/>
    <property type="match status" value="1"/>
</dbReference>
<dbReference type="PANTHER" id="PTHR13271:SF137">
    <property type="entry name" value="SET DOMAIN-CONTAINING PROTEIN"/>
    <property type="match status" value="1"/>
</dbReference>
<reference evidence="2 3" key="1">
    <citation type="journal article" date="2018" name="Mol. Ecol.">
        <title>The obligate alkalophilic soda-lake fungus Sodiomyces alkalinus has shifted to a protein diet.</title>
        <authorList>
            <person name="Grum-Grzhimaylo A.A."/>
            <person name="Falkoski D.L."/>
            <person name="van den Heuvel J."/>
            <person name="Valero-Jimenez C.A."/>
            <person name="Min B."/>
            <person name="Choi I.G."/>
            <person name="Lipzen A."/>
            <person name="Daum C.G."/>
            <person name="Aanen D.K."/>
            <person name="Tsang A."/>
            <person name="Henrissat B."/>
            <person name="Bilanenko E.N."/>
            <person name="de Vries R.P."/>
            <person name="van Kan J.A.L."/>
            <person name="Grigoriev I.V."/>
            <person name="Debets A.J.M."/>
        </authorList>
    </citation>
    <scope>NUCLEOTIDE SEQUENCE [LARGE SCALE GENOMIC DNA]</scope>
    <source>
        <strain evidence="2 3">F11</strain>
    </source>
</reference>
<dbReference type="OrthoDB" id="441812at2759"/>
<name>A0A3N2PT11_SODAK</name>
<dbReference type="Proteomes" id="UP000272025">
    <property type="component" value="Unassembled WGS sequence"/>
</dbReference>
<organism evidence="2 3">
    <name type="scientific">Sodiomyces alkalinus (strain CBS 110278 / VKM F-3762 / F11)</name>
    <name type="common">Alkaliphilic filamentous fungus</name>
    <dbReference type="NCBI Taxonomy" id="1314773"/>
    <lineage>
        <taxon>Eukaryota</taxon>
        <taxon>Fungi</taxon>
        <taxon>Dikarya</taxon>
        <taxon>Ascomycota</taxon>
        <taxon>Pezizomycotina</taxon>
        <taxon>Sordariomycetes</taxon>
        <taxon>Hypocreomycetidae</taxon>
        <taxon>Glomerellales</taxon>
        <taxon>Plectosphaerellaceae</taxon>
        <taxon>Sodiomyces</taxon>
    </lineage>
</organism>